<dbReference type="AlphaFoldDB" id="A0AAW0KBV3"/>
<organism evidence="1 2">
    <name type="scientific">Quercus suber</name>
    <name type="common">Cork oak</name>
    <dbReference type="NCBI Taxonomy" id="58331"/>
    <lineage>
        <taxon>Eukaryota</taxon>
        <taxon>Viridiplantae</taxon>
        <taxon>Streptophyta</taxon>
        <taxon>Embryophyta</taxon>
        <taxon>Tracheophyta</taxon>
        <taxon>Spermatophyta</taxon>
        <taxon>Magnoliopsida</taxon>
        <taxon>eudicotyledons</taxon>
        <taxon>Gunneridae</taxon>
        <taxon>Pentapetalae</taxon>
        <taxon>rosids</taxon>
        <taxon>fabids</taxon>
        <taxon>Fagales</taxon>
        <taxon>Fagaceae</taxon>
        <taxon>Quercus</taxon>
    </lineage>
</organism>
<gene>
    <name evidence="1" type="ORF">CFP56_021899</name>
</gene>
<comment type="caution">
    <text evidence="1">The sequence shown here is derived from an EMBL/GenBank/DDBJ whole genome shotgun (WGS) entry which is preliminary data.</text>
</comment>
<accession>A0AAW0KBV3</accession>
<dbReference type="EMBL" id="PKMF04000341">
    <property type="protein sequence ID" value="KAK7836900.1"/>
    <property type="molecule type" value="Genomic_DNA"/>
</dbReference>
<keyword evidence="2" id="KW-1185">Reference proteome</keyword>
<evidence type="ECO:0000313" key="1">
    <source>
        <dbReference type="EMBL" id="KAK7836900.1"/>
    </source>
</evidence>
<dbReference type="Proteomes" id="UP000237347">
    <property type="component" value="Unassembled WGS sequence"/>
</dbReference>
<name>A0AAW0KBV3_QUESU</name>
<reference evidence="1 2" key="1">
    <citation type="journal article" date="2018" name="Sci. Data">
        <title>The draft genome sequence of cork oak.</title>
        <authorList>
            <person name="Ramos A.M."/>
            <person name="Usie A."/>
            <person name="Barbosa P."/>
            <person name="Barros P.M."/>
            <person name="Capote T."/>
            <person name="Chaves I."/>
            <person name="Simoes F."/>
            <person name="Abreu I."/>
            <person name="Carrasquinho I."/>
            <person name="Faro C."/>
            <person name="Guimaraes J.B."/>
            <person name="Mendonca D."/>
            <person name="Nobrega F."/>
            <person name="Rodrigues L."/>
            <person name="Saibo N.J.M."/>
            <person name="Varela M.C."/>
            <person name="Egas C."/>
            <person name="Matos J."/>
            <person name="Miguel C.M."/>
            <person name="Oliveira M.M."/>
            <person name="Ricardo C.P."/>
            <person name="Goncalves S."/>
        </authorList>
    </citation>
    <scope>NUCLEOTIDE SEQUENCE [LARGE SCALE GENOMIC DNA]</scope>
    <source>
        <strain evidence="2">cv. HL8</strain>
    </source>
</reference>
<proteinExistence type="predicted"/>
<protein>
    <submittedName>
        <fullName evidence="1">Pentatricopeptide repeat-containing protein</fullName>
    </submittedName>
</protein>
<evidence type="ECO:0000313" key="2">
    <source>
        <dbReference type="Proteomes" id="UP000237347"/>
    </source>
</evidence>
<sequence length="154" mass="17977">MGVSTYRLAVEWMCIGVRLCKHTWCLKKCARELIQADNLTFVLQVYGILERRVGEAYRVVEGIEKLDISAYHWLMKGLLKLRRGSKATKRGLEVPGFDYNKFSHYYSNEEGHVMLLEVAKKLREAGLFDLADIFERYGQRMATRNTRRNRAVEL</sequence>